<dbReference type="EMBL" id="JAODUO010000168">
    <property type="protein sequence ID" value="KAK2187349.1"/>
    <property type="molecule type" value="Genomic_DNA"/>
</dbReference>
<organism evidence="1 2">
    <name type="scientific">Ridgeia piscesae</name>
    <name type="common">Tubeworm</name>
    <dbReference type="NCBI Taxonomy" id="27915"/>
    <lineage>
        <taxon>Eukaryota</taxon>
        <taxon>Metazoa</taxon>
        <taxon>Spiralia</taxon>
        <taxon>Lophotrochozoa</taxon>
        <taxon>Annelida</taxon>
        <taxon>Polychaeta</taxon>
        <taxon>Sedentaria</taxon>
        <taxon>Canalipalpata</taxon>
        <taxon>Sabellida</taxon>
        <taxon>Siboglinidae</taxon>
        <taxon>Ridgeia</taxon>
    </lineage>
</organism>
<name>A0AAD9P379_RIDPI</name>
<gene>
    <name evidence="1" type="ORF">NP493_168g00035</name>
</gene>
<comment type="caution">
    <text evidence="1">The sequence shown here is derived from an EMBL/GenBank/DDBJ whole genome shotgun (WGS) entry which is preliminary data.</text>
</comment>
<sequence>MFEDEESSQNNGRLFRFLGAMSFRRLALTSTNHSFDPENCETRDVGFGSPNDGLLPTSVSYSLGGAIVNKFNERLMSRKLDVSFARVVILVDVVILRAKYYATWPCATTVA</sequence>
<evidence type="ECO:0000313" key="2">
    <source>
        <dbReference type="Proteomes" id="UP001209878"/>
    </source>
</evidence>
<reference evidence="1" key="1">
    <citation type="journal article" date="2023" name="Mol. Biol. Evol.">
        <title>Third-Generation Sequencing Reveals the Adaptive Role of the Epigenome in Three Deep-Sea Polychaetes.</title>
        <authorList>
            <person name="Perez M."/>
            <person name="Aroh O."/>
            <person name="Sun Y."/>
            <person name="Lan Y."/>
            <person name="Juniper S.K."/>
            <person name="Young C.R."/>
            <person name="Angers B."/>
            <person name="Qian P.Y."/>
        </authorList>
    </citation>
    <scope>NUCLEOTIDE SEQUENCE</scope>
    <source>
        <strain evidence="1">R07B-5</strain>
    </source>
</reference>
<proteinExistence type="predicted"/>
<protein>
    <submittedName>
        <fullName evidence="1">Uncharacterized protein</fullName>
    </submittedName>
</protein>
<dbReference type="Proteomes" id="UP001209878">
    <property type="component" value="Unassembled WGS sequence"/>
</dbReference>
<dbReference type="AlphaFoldDB" id="A0AAD9P379"/>
<keyword evidence="2" id="KW-1185">Reference proteome</keyword>
<evidence type="ECO:0000313" key="1">
    <source>
        <dbReference type="EMBL" id="KAK2187349.1"/>
    </source>
</evidence>
<accession>A0AAD9P379</accession>